<feature type="compositionally biased region" description="Basic and acidic residues" evidence="1">
    <location>
        <begin position="156"/>
        <end position="187"/>
    </location>
</feature>
<feature type="region of interest" description="Disordered" evidence="1">
    <location>
        <begin position="265"/>
        <end position="399"/>
    </location>
</feature>
<sequence>MMNKYVDTRGTFPNSFSKLPITMKGKGTKRPASSINNKQSSKDTSGNKKVASPPRKKSKAYDWPEDPPSPTEGEPRQTAKTHSPRKPEKEKENSANNSSGSDEPSGDAESDAEPKDKKKQNEENKKSGRKGKKTPEESSDGSEDGKEASDFYPSPHDSDSDRTRNEKEAKRVEALAKARAEKARELAPRPAVIEVSDDKESVVSVPYDDTDVVFPDLAKARKCEAPKRNGDPCQKDVKPGNGKSPWGCHLHRGFIPSVVEEARAKAARASSDRKEARETKAAIRAVQKKKKADGDGEEEDEFEPDFQSSNDEENGGPSRRRGDGSDGDEDGKKGGAKNDKGGQKDKDKGRGKGDDEGKGKDQGKGKEKAKDEGKGKGKGKGNDSRLDDEASGTGFDNWD</sequence>
<feature type="region of interest" description="Disordered" evidence="1">
    <location>
        <begin position="1"/>
        <end position="202"/>
    </location>
</feature>
<dbReference type="Proteomes" id="UP001595075">
    <property type="component" value="Unassembled WGS sequence"/>
</dbReference>
<reference evidence="2 3" key="1">
    <citation type="journal article" date="2024" name="Commun. Biol.">
        <title>Comparative genomic analysis of thermophilic fungi reveals convergent evolutionary adaptations and gene losses.</title>
        <authorList>
            <person name="Steindorff A.S."/>
            <person name="Aguilar-Pontes M.V."/>
            <person name="Robinson A.J."/>
            <person name="Andreopoulos B."/>
            <person name="LaButti K."/>
            <person name="Kuo A."/>
            <person name="Mondo S."/>
            <person name="Riley R."/>
            <person name="Otillar R."/>
            <person name="Haridas S."/>
            <person name="Lipzen A."/>
            <person name="Grimwood J."/>
            <person name="Schmutz J."/>
            <person name="Clum A."/>
            <person name="Reid I.D."/>
            <person name="Moisan M.C."/>
            <person name="Butler G."/>
            <person name="Nguyen T.T.M."/>
            <person name="Dewar K."/>
            <person name="Conant G."/>
            <person name="Drula E."/>
            <person name="Henrissat B."/>
            <person name="Hansel C."/>
            <person name="Singer S."/>
            <person name="Hutchinson M.I."/>
            <person name="de Vries R.P."/>
            <person name="Natvig D.O."/>
            <person name="Powell A.J."/>
            <person name="Tsang A."/>
            <person name="Grigoriev I.V."/>
        </authorList>
    </citation>
    <scope>NUCLEOTIDE SEQUENCE [LARGE SCALE GENOMIC DNA]</scope>
    <source>
        <strain evidence="2 3">CBS 494.80</strain>
    </source>
</reference>
<feature type="compositionally biased region" description="Basic and acidic residues" evidence="1">
    <location>
        <begin position="112"/>
        <end position="126"/>
    </location>
</feature>
<dbReference type="EMBL" id="JAZHXI010000017">
    <property type="protein sequence ID" value="KAL2062006.1"/>
    <property type="molecule type" value="Genomic_DNA"/>
</dbReference>
<keyword evidence="3" id="KW-1185">Reference proteome</keyword>
<accession>A0ABR4BWK6</accession>
<name>A0ABR4BWK6_9HELO</name>
<feature type="region of interest" description="Disordered" evidence="1">
    <location>
        <begin position="224"/>
        <end position="248"/>
    </location>
</feature>
<comment type="caution">
    <text evidence="2">The sequence shown here is derived from an EMBL/GenBank/DDBJ whole genome shotgun (WGS) entry which is preliminary data.</text>
</comment>
<feature type="compositionally biased region" description="Basic and acidic residues" evidence="1">
    <location>
        <begin position="320"/>
        <end position="388"/>
    </location>
</feature>
<protein>
    <submittedName>
        <fullName evidence="2">Uncharacterized protein</fullName>
    </submittedName>
</protein>
<evidence type="ECO:0000313" key="2">
    <source>
        <dbReference type="EMBL" id="KAL2062006.1"/>
    </source>
</evidence>
<feature type="compositionally biased region" description="Polar residues" evidence="1">
    <location>
        <begin position="31"/>
        <end position="44"/>
    </location>
</feature>
<proteinExistence type="predicted"/>
<feature type="compositionally biased region" description="Basic and acidic residues" evidence="1">
    <location>
        <begin position="265"/>
        <end position="281"/>
    </location>
</feature>
<gene>
    <name evidence="2" type="ORF">VTL71DRAFT_6272</name>
</gene>
<organism evidence="2 3">
    <name type="scientific">Oculimacula yallundae</name>
    <dbReference type="NCBI Taxonomy" id="86028"/>
    <lineage>
        <taxon>Eukaryota</taxon>
        <taxon>Fungi</taxon>
        <taxon>Dikarya</taxon>
        <taxon>Ascomycota</taxon>
        <taxon>Pezizomycotina</taxon>
        <taxon>Leotiomycetes</taxon>
        <taxon>Helotiales</taxon>
        <taxon>Ploettnerulaceae</taxon>
        <taxon>Oculimacula</taxon>
    </lineage>
</organism>
<feature type="compositionally biased region" description="Acidic residues" evidence="1">
    <location>
        <begin position="295"/>
        <end position="314"/>
    </location>
</feature>
<evidence type="ECO:0000313" key="3">
    <source>
        <dbReference type="Proteomes" id="UP001595075"/>
    </source>
</evidence>
<evidence type="ECO:0000256" key="1">
    <source>
        <dbReference type="SAM" id="MobiDB-lite"/>
    </source>
</evidence>
<feature type="compositionally biased region" description="Basic and acidic residues" evidence="1">
    <location>
        <begin position="224"/>
        <end position="238"/>
    </location>
</feature>